<evidence type="ECO:0000256" key="3">
    <source>
        <dbReference type="SAM" id="Phobius"/>
    </source>
</evidence>
<feature type="transmembrane region" description="Helical" evidence="3">
    <location>
        <begin position="188"/>
        <end position="211"/>
    </location>
</feature>
<dbReference type="STRING" id="1219032.GCA_001515545_01301"/>
<keyword evidence="3" id="KW-1133">Transmembrane helix</keyword>
<dbReference type="EMBL" id="PDEA01000001">
    <property type="protein sequence ID" value="PEH89223.1"/>
    <property type="molecule type" value="Genomic_DNA"/>
</dbReference>
<dbReference type="NCBIfam" id="TIGR00254">
    <property type="entry name" value="GGDEF"/>
    <property type="match status" value="1"/>
</dbReference>
<dbReference type="CDD" id="cd01949">
    <property type="entry name" value="GGDEF"/>
    <property type="match status" value="1"/>
</dbReference>
<reference evidence="6" key="1">
    <citation type="submission" date="2017-09" db="EMBL/GenBank/DDBJ databases">
        <title>FDA dAtabase for Regulatory Grade micrObial Sequences (FDA-ARGOS): Supporting development and validation of Infectious Disease Dx tests.</title>
        <authorList>
            <person name="Minogue T."/>
            <person name="Wolcott M."/>
            <person name="Wasieloski L."/>
            <person name="Aguilar W."/>
            <person name="Moore D."/>
            <person name="Tallon L."/>
            <person name="Sadzewicz L."/>
            <person name="Ott S."/>
            <person name="Zhao X."/>
            <person name="Nagaraj S."/>
            <person name="Vavikolanu K."/>
            <person name="Aluvathingal J."/>
            <person name="Nadendla S."/>
            <person name="Sichtig H."/>
        </authorList>
    </citation>
    <scope>NUCLEOTIDE SEQUENCE [LARGE SCALE GENOMIC DNA]</scope>
    <source>
        <strain evidence="6">FDAARGOS_394</strain>
    </source>
</reference>
<dbReference type="EC" id="2.7.7.65" evidence="1"/>
<dbReference type="SUPFAM" id="SSF55073">
    <property type="entry name" value="Nucleotide cyclase"/>
    <property type="match status" value="1"/>
</dbReference>
<accession>A0A2A7UVC4</accession>
<dbReference type="PANTHER" id="PTHR45138:SF9">
    <property type="entry name" value="DIGUANYLATE CYCLASE DGCM-RELATED"/>
    <property type="match status" value="1"/>
</dbReference>
<dbReference type="InterPro" id="IPR043128">
    <property type="entry name" value="Rev_trsase/Diguanyl_cyclase"/>
</dbReference>
<dbReference type="PROSITE" id="PS50887">
    <property type="entry name" value="GGDEF"/>
    <property type="match status" value="1"/>
</dbReference>
<feature type="transmembrane region" description="Helical" evidence="3">
    <location>
        <begin position="72"/>
        <end position="91"/>
    </location>
</feature>
<evidence type="ECO:0000313" key="6">
    <source>
        <dbReference type="Proteomes" id="UP000220246"/>
    </source>
</evidence>
<feature type="domain" description="GGDEF" evidence="4">
    <location>
        <begin position="287"/>
        <end position="419"/>
    </location>
</feature>
<dbReference type="AlphaFoldDB" id="A0A2A7UVC4"/>
<feature type="transmembrane region" description="Helical" evidence="3">
    <location>
        <begin position="97"/>
        <end position="115"/>
    </location>
</feature>
<organism evidence="5 6">
    <name type="scientific">Comamonas terrigena</name>
    <dbReference type="NCBI Taxonomy" id="32013"/>
    <lineage>
        <taxon>Bacteria</taxon>
        <taxon>Pseudomonadati</taxon>
        <taxon>Pseudomonadota</taxon>
        <taxon>Betaproteobacteria</taxon>
        <taxon>Burkholderiales</taxon>
        <taxon>Comamonadaceae</taxon>
        <taxon>Comamonas</taxon>
    </lineage>
</organism>
<evidence type="ECO:0000256" key="1">
    <source>
        <dbReference type="ARBA" id="ARBA00012528"/>
    </source>
</evidence>
<keyword evidence="3" id="KW-0812">Transmembrane</keyword>
<feature type="transmembrane region" description="Helical" evidence="3">
    <location>
        <begin position="158"/>
        <end position="176"/>
    </location>
</feature>
<dbReference type="Gene3D" id="3.30.70.270">
    <property type="match status" value="1"/>
</dbReference>
<keyword evidence="3" id="KW-0472">Membrane</keyword>
<feature type="transmembrane region" description="Helical" evidence="3">
    <location>
        <begin position="223"/>
        <end position="248"/>
    </location>
</feature>
<dbReference type="InterPro" id="IPR029787">
    <property type="entry name" value="Nucleotide_cyclase"/>
</dbReference>
<comment type="catalytic activity">
    <reaction evidence="2">
        <text>2 GTP = 3',3'-c-di-GMP + 2 diphosphate</text>
        <dbReference type="Rhea" id="RHEA:24898"/>
        <dbReference type="ChEBI" id="CHEBI:33019"/>
        <dbReference type="ChEBI" id="CHEBI:37565"/>
        <dbReference type="ChEBI" id="CHEBI:58805"/>
        <dbReference type="EC" id="2.7.7.65"/>
    </reaction>
</comment>
<sequence>MCLWGWPHGLSGWVAALGYTCLPSSFCAGPASVFSLPDRYFALLVPLCVLLLAAALVVCWGVLRQQRQQRYLLWLAAGYALSAIGLGWQSLLDSAQFAFWAPVTGVLYLGGAWSLARGIAGRYGKSAHPRTALLIAMVVLAALYYYGHVQDRLLVRMHWLNAGLGLMQILPMRGILRSQLPGNRLERALRMSFLLFACYTMVRPLLIMLLVPGLQGNDIPRSGYWLITLAGTLLFALWFTMLVVACTVRDVFAQLHEERSRDPLTRLLNRRAFMETAEGVLRDRRSGPWAVVVGDIDHFKQVNDNWGHACGDRVLQQISLVLQQQVRQGDLVARFGGEEFVLLLQRASLLDAESVVQRVRQQLDSSDVPGLPNGRRVTVSFGIAPVQSLEHLSKALSRADALLYEAKQAGRNRVRVDAEAQAAGMVAP</sequence>
<evidence type="ECO:0000259" key="4">
    <source>
        <dbReference type="PROSITE" id="PS50887"/>
    </source>
</evidence>
<dbReference type="OrthoDB" id="8792640at2"/>
<dbReference type="GO" id="GO:0052621">
    <property type="term" value="F:diguanylate cyclase activity"/>
    <property type="evidence" value="ECO:0007669"/>
    <property type="project" value="UniProtKB-EC"/>
</dbReference>
<dbReference type="InterPro" id="IPR000160">
    <property type="entry name" value="GGDEF_dom"/>
</dbReference>
<evidence type="ECO:0000313" key="5">
    <source>
        <dbReference type="EMBL" id="PEH89223.1"/>
    </source>
</evidence>
<dbReference type="SMART" id="SM00267">
    <property type="entry name" value="GGDEF"/>
    <property type="match status" value="1"/>
</dbReference>
<dbReference type="PANTHER" id="PTHR45138">
    <property type="entry name" value="REGULATORY COMPONENTS OF SENSORY TRANSDUCTION SYSTEM"/>
    <property type="match status" value="1"/>
</dbReference>
<feature type="transmembrane region" description="Helical" evidence="3">
    <location>
        <begin position="40"/>
        <end position="63"/>
    </location>
</feature>
<proteinExistence type="predicted"/>
<gene>
    <name evidence="5" type="ORF">CRM82_11995</name>
</gene>
<name>A0A2A7UVC4_COMTR</name>
<dbReference type="Proteomes" id="UP000220246">
    <property type="component" value="Unassembled WGS sequence"/>
</dbReference>
<dbReference type="FunFam" id="3.30.70.270:FF:000001">
    <property type="entry name" value="Diguanylate cyclase domain protein"/>
    <property type="match status" value="1"/>
</dbReference>
<feature type="transmembrane region" description="Helical" evidence="3">
    <location>
        <begin position="127"/>
        <end position="146"/>
    </location>
</feature>
<comment type="caution">
    <text evidence="5">The sequence shown here is derived from an EMBL/GenBank/DDBJ whole genome shotgun (WGS) entry which is preliminary data.</text>
</comment>
<dbReference type="Pfam" id="PF00990">
    <property type="entry name" value="GGDEF"/>
    <property type="match status" value="1"/>
</dbReference>
<keyword evidence="6" id="KW-1185">Reference proteome</keyword>
<dbReference type="InterPro" id="IPR050469">
    <property type="entry name" value="Diguanylate_Cyclase"/>
</dbReference>
<protein>
    <recommendedName>
        <fullName evidence="1">diguanylate cyclase</fullName>
        <ecNumber evidence="1">2.7.7.65</ecNumber>
    </recommendedName>
</protein>
<evidence type="ECO:0000256" key="2">
    <source>
        <dbReference type="ARBA" id="ARBA00034247"/>
    </source>
</evidence>